<evidence type="ECO:0000256" key="1">
    <source>
        <dbReference type="SAM" id="MobiDB-lite"/>
    </source>
</evidence>
<organism evidence="2 3">
    <name type="scientific">Streptomyces peucetius</name>
    <dbReference type="NCBI Taxonomy" id="1950"/>
    <lineage>
        <taxon>Bacteria</taxon>
        <taxon>Bacillati</taxon>
        <taxon>Actinomycetota</taxon>
        <taxon>Actinomycetes</taxon>
        <taxon>Kitasatosporales</taxon>
        <taxon>Streptomycetaceae</taxon>
        <taxon>Streptomyces</taxon>
    </lineage>
</organism>
<dbReference type="RefSeq" id="WP_264247020.1">
    <property type="nucleotide sequence ID" value="NZ_CP107567.1"/>
</dbReference>
<feature type="compositionally biased region" description="Gly residues" evidence="1">
    <location>
        <begin position="172"/>
        <end position="222"/>
    </location>
</feature>
<evidence type="ECO:0000313" key="2">
    <source>
        <dbReference type="EMBL" id="UYQ64216.1"/>
    </source>
</evidence>
<feature type="compositionally biased region" description="Low complexity" evidence="1">
    <location>
        <begin position="276"/>
        <end position="288"/>
    </location>
</feature>
<dbReference type="EMBL" id="CP107567">
    <property type="protein sequence ID" value="UYQ64216.1"/>
    <property type="molecule type" value="Genomic_DNA"/>
</dbReference>
<name>A0ABY6IB36_STRPE</name>
<protein>
    <recommendedName>
        <fullName evidence="4">Peptidoglycan binding domain-containing protein</fullName>
    </recommendedName>
</protein>
<evidence type="ECO:0008006" key="4">
    <source>
        <dbReference type="Google" id="ProtNLM"/>
    </source>
</evidence>
<evidence type="ECO:0000313" key="3">
    <source>
        <dbReference type="Proteomes" id="UP001163878"/>
    </source>
</evidence>
<sequence length="730" mass="71281">MSRETDSSSAGPQGRGGAAYPSGTPPYGSRQYPSLHPQDASDEAGEAAPEQQPEEKKTETTLTTRIRINIPGSRPIPPVVMRTPMSDVDAGPGADTSRTSGSGTRAGTGPGSASASTTAASERESERTGGTPRPGAPAAGPSAPAAEGKPPASDWFAPRRPAAGSPPAGATPGPGAGAGAPAGGMPGPGGPSGGPGGPGGGPGAPQGPGGPGGRSGPGGPGAGSPRSGLAALADQTGGPAAPPGPGGPPGGRGPGNGFAPPPGRTTPPPGAPDRNGAPAGPTAGPATGDMPLGPRTGSPAPGTGAPSVPRMSDDTAVLTPQRSAPEGGGHVSGDTLTSGMPVVPGAHRSPFAPLGGPDNGPGTGPNPILAQRSAPPAADGGFSVPEFPAGPGGGPVAPDAADRPAPRPAPTPPPARKGRSKLVLAGAGVVGLLGIAYGAGLLLNHSDVPKSTTVLGVDIGGGTKDEAVNKLEAAFGERAKAPLQLSIDGKKAELPPDKAGLSLDSQATVRGAAGSDYNPVSVIGSLFGGERVAPPMIVVDEEKLSVALADLAGGAGPSSDGTIRFEPGKAVAVPGKPGKALDVGRAMISVKDAYRAQVQTGAPNVVELPVTTREPTITQAELDRAMKEFAEPAMSGLITIKAGSKSIQFGPTKSLPKILSVKAIDGRLVEVYDKEAIDTLLEGVFDGIMITKGDGKKHEVSPDDVAAVMGPALRGKTPAERTAVIELNPS</sequence>
<keyword evidence="3" id="KW-1185">Reference proteome</keyword>
<feature type="compositionally biased region" description="Pro residues" evidence="1">
    <location>
        <begin position="406"/>
        <end position="415"/>
    </location>
</feature>
<dbReference type="Proteomes" id="UP001163878">
    <property type="component" value="Chromosome"/>
</dbReference>
<feature type="compositionally biased region" description="Low complexity" evidence="1">
    <location>
        <begin position="111"/>
        <end position="120"/>
    </location>
</feature>
<feature type="compositionally biased region" description="Low complexity" evidence="1">
    <location>
        <begin position="128"/>
        <end position="171"/>
    </location>
</feature>
<gene>
    <name evidence="2" type="ORF">OGH68_23955</name>
</gene>
<feature type="compositionally biased region" description="Low complexity" evidence="1">
    <location>
        <begin position="93"/>
        <end position="103"/>
    </location>
</feature>
<feature type="compositionally biased region" description="Pro residues" evidence="1">
    <location>
        <begin position="259"/>
        <end position="271"/>
    </location>
</feature>
<accession>A0ABY6IB36</accession>
<reference evidence="2" key="1">
    <citation type="submission" date="2022-10" db="EMBL/GenBank/DDBJ databases">
        <title>Cytochrome P450 Catalyzes Benzene Ring Formation in the Biosynthesis of Trialkyl-Substituted Aromatic Polyketides.</title>
        <authorList>
            <person name="Zhao E."/>
            <person name="Ge H."/>
        </authorList>
    </citation>
    <scope>NUCLEOTIDE SEQUENCE</scope>
    <source>
        <strain evidence="2">NA0869</strain>
    </source>
</reference>
<proteinExistence type="predicted"/>
<feature type="region of interest" description="Disordered" evidence="1">
    <location>
        <begin position="1"/>
        <end position="420"/>
    </location>
</feature>